<dbReference type="PROSITE" id="PS51843">
    <property type="entry name" value="NR_LBD"/>
    <property type="match status" value="1"/>
</dbReference>
<keyword evidence="1" id="KW-0805">Transcription regulation</keyword>
<dbReference type="Gene3D" id="1.10.565.10">
    <property type="entry name" value="Retinoid X Receptor"/>
    <property type="match status" value="1"/>
</dbReference>
<accession>A0A8R1IX22</accession>
<name>A0A8R1IX22_CAEJA</name>
<evidence type="ECO:0000256" key="3">
    <source>
        <dbReference type="ARBA" id="ARBA00023170"/>
    </source>
</evidence>
<reference evidence="7" key="1">
    <citation type="submission" date="2010-08" db="EMBL/GenBank/DDBJ databases">
        <authorList>
            <consortium name="Caenorhabditis japonica Sequencing Consortium"/>
            <person name="Wilson R.K."/>
        </authorList>
    </citation>
    <scope>NUCLEOTIDE SEQUENCE [LARGE SCALE GENOMIC DNA]</scope>
    <source>
        <strain evidence="7">DF5081</strain>
    </source>
</reference>
<evidence type="ECO:0000259" key="5">
    <source>
        <dbReference type="PROSITE" id="PS51843"/>
    </source>
</evidence>
<dbReference type="SUPFAM" id="SSF48508">
    <property type="entry name" value="Nuclear receptor ligand-binding domain"/>
    <property type="match status" value="1"/>
</dbReference>
<feature type="compositionally biased region" description="Polar residues" evidence="4">
    <location>
        <begin position="12"/>
        <end position="23"/>
    </location>
</feature>
<reference evidence="6" key="2">
    <citation type="submission" date="2022-06" db="UniProtKB">
        <authorList>
            <consortium name="EnsemblMetazoa"/>
        </authorList>
    </citation>
    <scope>IDENTIFICATION</scope>
    <source>
        <strain evidence="6">DF5081</strain>
    </source>
</reference>
<evidence type="ECO:0000256" key="2">
    <source>
        <dbReference type="ARBA" id="ARBA00023163"/>
    </source>
</evidence>
<protein>
    <submittedName>
        <fullName evidence="6">NR LBD domain-containing protein</fullName>
    </submittedName>
</protein>
<sequence>MYHAPPEPKHASSCSTVPYQSHSPAKEDAQYEYVPPNSSTASPDVHYAQSYSSSISEEAVSPNLSINCGGPFSLNFEAEQVLEDLLREERLFNERRKLLYCSNSCLSSLLTSENANDIPYSLSDLQPLTFSEIQKHIRPQILLIYEWLRGWRHFDMLNTQDRLIFLRRCVLYHTILDPSYLSY</sequence>
<evidence type="ECO:0000313" key="6">
    <source>
        <dbReference type="EnsemblMetazoa" id="CJA39884.1"/>
    </source>
</evidence>
<evidence type="ECO:0000256" key="4">
    <source>
        <dbReference type="SAM" id="MobiDB-lite"/>
    </source>
</evidence>
<dbReference type="InterPro" id="IPR000536">
    <property type="entry name" value="Nucl_hrmn_rcpt_lig-bd"/>
</dbReference>
<dbReference type="Proteomes" id="UP000005237">
    <property type="component" value="Unassembled WGS sequence"/>
</dbReference>
<feature type="domain" description="NR LBD" evidence="5">
    <location>
        <begin position="77"/>
        <end position="183"/>
    </location>
</feature>
<proteinExistence type="predicted"/>
<dbReference type="InterPro" id="IPR035500">
    <property type="entry name" value="NHR-like_dom_sf"/>
</dbReference>
<dbReference type="AlphaFoldDB" id="A0A8R1IX22"/>
<dbReference type="Pfam" id="PF00104">
    <property type="entry name" value="Hormone_recep"/>
    <property type="match status" value="1"/>
</dbReference>
<dbReference type="EnsemblMetazoa" id="CJA39884.1">
    <property type="protein sequence ID" value="CJA39884.1"/>
    <property type="gene ID" value="WBGene00215732"/>
</dbReference>
<keyword evidence="7" id="KW-1185">Reference proteome</keyword>
<organism evidence="6 7">
    <name type="scientific">Caenorhabditis japonica</name>
    <dbReference type="NCBI Taxonomy" id="281687"/>
    <lineage>
        <taxon>Eukaryota</taxon>
        <taxon>Metazoa</taxon>
        <taxon>Ecdysozoa</taxon>
        <taxon>Nematoda</taxon>
        <taxon>Chromadorea</taxon>
        <taxon>Rhabditida</taxon>
        <taxon>Rhabditina</taxon>
        <taxon>Rhabditomorpha</taxon>
        <taxon>Rhabditoidea</taxon>
        <taxon>Rhabditidae</taxon>
        <taxon>Peloderinae</taxon>
        <taxon>Caenorhabditis</taxon>
    </lineage>
</organism>
<evidence type="ECO:0000256" key="1">
    <source>
        <dbReference type="ARBA" id="ARBA00023015"/>
    </source>
</evidence>
<keyword evidence="3" id="KW-0675">Receptor</keyword>
<evidence type="ECO:0000313" key="7">
    <source>
        <dbReference type="Proteomes" id="UP000005237"/>
    </source>
</evidence>
<feature type="compositionally biased region" description="Basic and acidic residues" evidence="4">
    <location>
        <begin position="1"/>
        <end position="10"/>
    </location>
</feature>
<feature type="region of interest" description="Disordered" evidence="4">
    <location>
        <begin position="1"/>
        <end position="42"/>
    </location>
</feature>
<keyword evidence="2" id="KW-0804">Transcription</keyword>